<sequence>MIKNIYFLTCLLFAFSATTAIAQSSCNSSGQKILGINGATISYSIGQAVVNSSIENGYVSSGVHQPYEILILVGVDVKDIDLFDISAYPNPVIDFLQIEVGGNHRYEQLSYRLFDSQGKLLSTSSITSGKTRVEMSSYLSGVFFLYVMRRNIKLKVFKIIKT</sequence>
<dbReference type="Proteomes" id="UP000826212">
    <property type="component" value="Chromosome"/>
</dbReference>
<accession>A0AC61NC33</accession>
<name>A0AC61NC33_9BACT</name>
<gene>
    <name evidence="1" type="ORF">K4L44_10675</name>
</gene>
<keyword evidence="2" id="KW-1185">Reference proteome</keyword>
<evidence type="ECO:0000313" key="1">
    <source>
        <dbReference type="EMBL" id="QZE13053.1"/>
    </source>
</evidence>
<evidence type="ECO:0000313" key="2">
    <source>
        <dbReference type="Proteomes" id="UP000826212"/>
    </source>
</evidence>
<organism evidence="1 2">
    <name type="scientific">Halosquirtibacter laminarini</name>
    <dbReference type="NCBI Taxonomy" id="3374600"/>
    <lineage>
        <taxon>Bacteria</taxon>
        <taxon>Pseudomonadati</taxon>
        <taxon>Bacteroidota</taxon>
        <taxon>Bacteroidia</taxon>
        <taxon>Marinilabiliales</taxon>
        <taxon>Prolixibacteraceae</taxon>
        <taxon>Halosquirtibacter</taxon>
    </lineage>
</organism>
<dbReference type="EMBL" id="CP081303">
    <property type="protein sequence ID" value="QZE13053.1"/>
    <property type="molecule type" value="Genomic_DNA"/>
</dbReference>
<proteinExistence type="predicted"/>
<protein>
    <submittedName>
        <fullName evidence="1">T9SS type A sorting domain-containing protein</fullName>
    </submittedName>
</protein>
<reference evidence="1" key="1">
    <citation type="submission" date="2021-08" db="EMBL/GenBank/DDBJ databases">
        <title>Novel anaerobic bacterium isolated from sea squirt in East Sea, Republic of Korea.</title>
        <authorList>
            <person name="Nguyen T.H."/>
            <person name="Li Z."/>
            <person name="Lee Y.-J."/>
            <person name="Ko J."/>
            <person name="Kim S.-G."/>
        </authorList>
    </citation>
    <scope>NUCLEOTIDE SEQUENCE</scope>
    <source>
        <strain evidence="1">KCTC 25031</strain>
    </source>
</reference>